<dbReference type="EMBL" id="CACVBS010000038">
    <property type="protein sequence ID" value="CAA7263064.1"/>
    <property type="molecule type" value="Genomic_DNA"/>
</dbReference>
<feature type="compositionally biased region" description="Basic and acidic residues" evidence="1">
    <location>
        <begin position="47"/>
        <end position="59"/>
    </location>
</feature>
<feature type="compositionally biased region" description="Acidic residues" evidence="1">
    <location>
        <begin position="109"/>
        <end position="118"/>
    </location>
</feature>
<gene>
    <name evidence="2" type="ORF">AAE3_LOCUS5372</name>
</gene>
<feature type="region of interest" description="Disordered" evidence="1">
    <location>
        <begin position="41"/>
        <end position="68"/>
    </location>
</feature>
<protein>
    <submittedName>
        <fullName evidence="2">Uncharacterized protein</fullName>
    </submittedName>
</protein>
<evidence type="ECO:0000313" key="3">
    <source>
        <dbReference type="Proteomes" id="UP000467700"/>
    </source>
</evidence>
<reference evidence="2 3" key="1">
    <citation type="submission" date="2020-01" db="EMBL/GenBank/DDBJ databases">
        <authorList>
            <person name="Gupta K D."/>
        </authorList>
    </citation>
    <scope>NUCLEOTIDE SEQUENCE [LARGE SCALE GENOMIC DNA]</scope>
</reference>
<dbReference type="OrthoDB" id="2588098at2759"/>
<keyword evidence="3" id="KW-1185">Reference proteome</keyword>
<feature type="region of interest" description="Disordered" evidence="1">
    <location>
        <begin position="91"/>
        <end position="119"/>
    </location>
</feature>
<name>A0A8S0W587_CYCAE</name>
<evidence type="ECO:0000313" key="2">
    <source>
        <dbReference type="EMBL" id="CAA7263064.1"/>
    </source>
</evidence>
<sequence>MGQDFKWVSIDKAESKGCGCKYGETVYDPHEDVMLRLLVPPSPMEVRTQDERSLGRDGLEDPGSSPGDWAGSRILFLGDYSETMPPDSICDPDLDVLAEMPQGNSESDRDSEDEENDESGEKEFVYLVYRRSRRVQRIYIHWRAIHEDSLWILRNLNKKLYIRSNGVPTFNESSPMRYGNKRFGVAPHLGQVLLARCAWSSDGSCSMGYEGELNLTEGDWAGDRFDIRAFEEVAEELHQEGWEDVTRTLARQIYDIYRSDFGDSIGEFLEEPDYDSEDEDQR</sequence>
<accession>A0A8S0W587</accession>
<evidence type="ECO:0000256" key="1">
    <source>
        <dbReference type="SAM" id="MobiDB-lite"/>
    </source>
</evidence>
<dbReference type="Proteomes" id="UP000467700">
    <property type="component" value="Unassembled WGS sequence"/>
</dbReference>
<dbReference type="AlphaFoldDB" id="A0A8S0W587"/>
<comment type="caution">
    <text evidence="2">The sequence shown here is derived from an EMBL/GenBank/DDBJ whole genome shotgun (WGS) entry which is preliminary data.</text>
</comment>
<organism evidence="2 3">
    <name type="scientific">Cyclocybe aegerita</name>
    <name type="common">Black poplar mushroom</name>
    <name type="synonym">Agrocybe aegerita</name>
    <dbReference type="NCBI Taxonomy" id="1973307"/>
    <lineage>
        <taxon>Eukaryota</taxon>
        <taxon>Fungi</taxon>
        <taxon>Dikarya</taxon>
        <taxon>Basidiomycota</taxon>
        <taxon>Agaricomycotina</taxon>
        <taxon>Agaricomycetes</taxon>
        <taxon>Agaricomycetidae</taxon>
        <taxon>Agaricales</taxon>
        <taxon>Agaricineae</taxon>
        <taxon>Bolbitiaceae</taxon>
        <taxon>Cyclocybe</taxon>
    </lineage>
</organism>
<proteinExistence type="predicted"/>